<dbReference type="PROSITE" id="PS00237">
    <property type="entry name" value="G_PROTEIN_RECEP_F1_1"/>
    <property type="match status" value="1"/>
</dbReference>
<evidence type="ECO:0000256" key="2">
    <source>
        <dbReference type="ARBA" id="ARBA00004370"/>
    </source>
</evidence>
<feature type="transmembrane region" description="Helical" evidence="9">
    <location>
        <begin position="156"/>
        <end position="182"/>
    </location>
</feature>
<organism evidence="11 12">
    <name type="scientific">Caenorhabditis japonica</name>
    <dbReference type="NCBI Taxonomy" id="281687"/>
    <lineage>
        <taxon>Eukaryota</taxon>
        <taxon>Metazoa</taxon>
        <taxon>Ecdysozoa</taxon>
        <taxon>Nematoda</taxon>
        <taxon>Chromadorea</taxon>
        <taxon>Rhabditida</taxon>
        <taxon>Rhabditina</taxon>
        <taxon>Rhabditomorpha</taxon>
        <taxon>Rhabditoidea</taxon>
        <taxon>Rhabditidae</taxon>
        <taxon>Peloderinae</taxon>
        <taxon>Caenorhabditis</taxon>
    </lineage>
</organism>
<feature type="domain" description="G-protein coupled receptors family 1 profile" evidence="10">
    <location>
        <begin position="54"/>
        <end position="343"/>
    </location>
</feature>
<evidence type="ECO:0000256" key="8">
    <source>
        <dbReference type="RuleBase" id="RU000688"/>
    </source>
</evidence>
<dbReference type="CDD" id="cd14995">
    <property type="entry name" value="7tmA_TRH-R"/>
    <property type="match status" value="1"/>
</dbReference>
<evidence type="ECO:0000256" key="7">
    <source>
        <dbReference type="ARBA" id="ARBA00032251"/>
    </source>
</evidence>
<dbReference type="InterPro" id="IPR000276">
    <property type="entry name" value="GPCR_Rhodpsn"/>
</dbReference>
<dbReference type="Proteomes" id="UP000005237">
    <property type="component" value="Unassembled WGS sequence"/>
</dbReference>
<evidence type="ECO:0000256" key="4">
    <source>
        <dbReference type="ARBA" id="ARBA00022692"/>
    </source>
</evidence>
<dbReference type="SMART" id="SM01381">
    <property type="entry name" value="7TM_GPCR_Srsx"/>
    <property type="match status" value="1"/>
</dbReference>
<dbReference type="InterPro" id="IPR002120">
    <property type="entry name" value="TRH_rcpt_1"/>
</dbReference>
<dbReference type="OMA" id="HEMMYLL"/>
<comment type="similarity">
    <text evidence="8">Belongs to the G-protein coupled receptor 1 family.</text>
</comment>
<dbReference type="Gene3D" id="1.20.1070.10">
    <property type="entry name" value="Rhodopsin 7-helix transmembrane proteins"/>
    <property type="match status" value="1"/>
</dbReference>
<dbReference type="InterPro" id="IPR017452">
    <property type="entry name" value="GPCR_Rhodpsn_7TM"/>
</dbReference>
<name>A0A8R1HUH7_CAEJA</name>
<evidence type="ECO:0000256" key="3">
    <source>
        <dbReference type="ARBA" id="ARBA00018873"/>
    </source>
</evidence>
<keyword evidence="6 9" id="KW-0472">Membrane</keyword>
<evidence type="ECO:0000313" key="12">
    <source>
        <dbReference type="Proteomes" id="UP000005237"/>
    </source>
</evidence>
<keyword evidence="8" id="KW-0297">G-protein coupled receptor</keyword>
<dbReference type="PROSITE" id="PS50262">
    <property type="entry name" value="G_PROTEIN_RECEP_F1_2"/>
    <property type="match status" value="1"/>
</dbReference>
<protein>
    <recommendedName>
        <fullName evidence="3">Thyrotropin-releasing hormone receptor</fullName>
    </recommendedName>
    <alternativeName>
        <fullName evidence="7">Thyroliberin receptor</fullName>
    </alternativeName>
</protein>
<dbReference type="PRINTS" id="PR01846">
    <property type="entry name" value="TRHRFAMILY"/>
</dbReference>
<dbReference type="AlphaFoldDB" id="A0A8R1HUH7"/>
<reference evidence="11" key="2">
    <citation type="submission" date="2022-06" db="UniProtKB">
        <authorList>
            <consortium name="EnsemblMetazoa"/>
        </authorList>
    </citation>
    <scope>IDENTIFICATION</scope>
    <source>
        <strain evidence="11">DF5081</strain>
    </source>
</reference>
<dbReference type="PRINTS" id="PR00237">
    <property type="entry name" value="GPCRRHODOPSN"/>
</dbReference>
<feature type="transmembrane region" description="Helical" evidence="9">
    <location>
        <begin position="75"/>
        <end position="93"/>
    </location>
</feature>
<reference evidence="12" key="1">
    <citation type="submission" date="2010-08" db="EMBL/GenBank/DDBJ databases">
        <authorList>
            <consortium name="Caenorhabditis japonica Sequencing Consortium"/>
            <person name="Wilson R.K."/>
        </authorList>
    </citation>
    <scope>NUCLEOTIDE SEQUENCE [LARGE SCALE GENOMIC DNA]</scope>
    <source>
        <strain evidence="12">DF5081</strain>
    </source>
</reference>
<comment type="function">
    <text evidence="1">Receptor for thyrotropin-releasing hormone (TRH). Upon ligand binding, this G-protein-coupled receptor triggers activation of the phosphatidylinositol (IP3)-calcium-protein kinase C (PKC) pathway.</text>
</comment>
<feature type="transmembrane region" description="Helical" evidence="9">
    <location>
        <begin position="323"/>
        <end position="345"/>
    </location>
</feature>
<evidence type="ECO:0000256" key="5">
    <source>
        <dbReference type="ARBA" id="ARBA00022989"/>
    </source>
</evidence>
<keyword evidence="12" id="KW-1185">Reference proteome</keyword>
<feature type="transmembrane region" description="Helical" evidence="9">
    <location>
        <begin position="284"/>
        <end position="303"/>
    </location>
</feature>
<keyword evidence="4 8" id="KW-0812">Transmembrane</keyword>
<dbReference type="GO" id="GO:0016020">
    <property type="term" value="C:membrane"/>
    <property type="evidence" value="ECO:0007669"/>
    <property type="project" value="UniProtKB-SubCell"/>
</dbReference>
<feature type="transmembrane region" description="Helical" evidence="9">
    <location>
        <begin position="202"/>
        <end position="224"/>
    </location>
</feature>
<dbReference type="EnsemblMetazoa" id="CJA12188a.1">
    <property type="protein sequence ID" value="CJA12188a.1"/>
    <property type="gene ID" value="WBGene00131392"/>
</dbReference>
<comment type="subcellular location">
    <subcellularLocation>
        <location evidence="2">Membrane</location>
    </subcellularLocation>
</comment>
<evidence type="ECO:0000256" key="1">
    <source>
        <dbReference type="ARBA" id="ARBA00004100"/>
    </source>
</evidence>
<dbReference type="Pfam" id="PF00001">
    <property type="entry name" value="7tm_1"/>
    <property type="match status" value="1"/>
</dbReference>
<feature type="transmembrane region" description="Helical" evidence="9">
    <location>
        <begin position="41"/>
        <end position="63"/>
    </location>
</feature>
<keyword evidence="8" id="KW-0675">Receptor</keyword>
<dbReference type="PANTHER" id="PTHR46061:SF3">
    <property type="entry name" value="THYROTROPIN-RELEASING HORMONE RECEPTOR"/>
    <property type="match status" value="1"/>
</dbReference>
<evidence type="ECO:0000256" key="6">
    <source>
        <dbReference type="ARBA" id="ARBA00023136"/>
    </source>
</evidence>
<sequence>MTSASLAGISISPMSPADELPLHGTLTLPESDSEPADITLAFIFSAISVIGVLGNLLVITVVLKVRGMKTPTNCYLVSLAASDTLFFFASMPHEMMYLLGPNDHYLFGKIGCVLLTYLPYLAMNTSSLSILAFTIERYYGICNPYKARTMCTVKRATCIIFGVWLFSMLYHSYWLFLATLIQDDIGTSCSFRLERNSHAYKIVFLLDFVLWYVLPILCDIVIYVKIGITLSQCGDKLKKSVNPKISNEMIVEKAKTSSTSMGNFSGRDSHISGKRNSSKGKNQVVKMLAIVVAVFAICWLPYRGMVVYNSFVSDPKYSWSPDWYINLSKTLVFINCAINPILYNLMSARFRAAFKSLFTKRKNSAFKTTAFNPRHRLNTMDVMSSAEPKSLLITSCEATS</sequence>
<keyword evidence="8" id="KW-0807">Transducer</keyword>
<evidence type="ECO:0000259" key="10">
    <source>
        <dbReference type="PROSITE" id="PS50262"/>
    </source>
</evidence>
<dbReference type="PANTHER" id="PTHR46061">
    <property type="entry name" value="THYROTROPIN-RELEASING HORMONE RECEPTOR"/>
    <property type="match status" value="1"/>
</dbReference>
<proteinExistence type="inferred from homology"/>
<feature type="transmembrane region" description="Helical" evidence="9">
    <location>
        <begin position="113"/>
        <end position="135"/>
    </location>
</feature>
<dbReference type="SUPFAM" id="SSF81321">
    <property type="entry name" value="Family A G protein-coupled receptor-like"/>
    <property type="match status" value="1"/>
</dbReference>
<evidence type="ECO:0000256" key="9">
    <source>
        <dbReference type="SAM" id="Phobius"/>
    </source>
</evidence>
<accession>A0A8R1HUH7</accession>
<evidence type="ECO:0000313" key="11">
    <source>
        <dbReference type="EnsemblMetazoa" id="CJA12188a.1"/>
    </source>
</evidence>
<dbReference type="GO" id="GO:0004997">
    <property type="term" value="F:thyrotropin-releasing hormone receptor activity"/>
    <property type="evidence" value="ECO:0007669"/>
    <property type="project" value="InterPro"/>
</dbReference>
<keyword evidence="5 9" id="KW-1133">Transmembrane helix</keyword>